<sequence length="339" mass="38646">MPSTDTVVELEGVNGEFYNLTTGDKGVYLATDPVGCFYDPPVKVVIEEPGNYPGARYLNHRVLKRDIVFGVEILNDAKSGPRSWLSRDSEWRKAWAFNRDCKLHVTTPDSGTRYLKVRLFESPTVEMVTDPRGNSINLTKMSCIAYDPFWYEDDKVFSATTTIDTRFKPSIFDIPGQWPWEKLPTETLTIKVGRADGGLNPTDQYIAPVWTVPGSTEQVPDFPWPFPPGIDIPWERAPFTQFIIPDYSFEDPEFADRRVKTPGLIYGENCIINTDRREDMIVSESGSPVWARMNGVRFRNMIPPYTEEAEFVIEATGCKPGQIITLRLPRPWSRCWGLE</sequence>
<proteinExistence type="predicted"/>
<name>A0A2Z5XVF7_9CAUD</name>
<dbReference type="GeneID" id="64871918"/>
<protein>
    <submittedName>
        <fullName evidence="1">Putative minor tail protein</fullName>
    </submittedName>
</protein>
<keyword evidence="2" id="KW-1185">Reference proteome</keyword>
<dbReference type="Proteomes" id="UP000250053">
    <property type="component" value="Segment"/>
</dbReference>
<dbReference type="KEGG" id="vg:64871918"/>
<accession>A0A2Z5XVF7</accession>
<reference evidence="1 2" key="1">
    <citation type="submission" date="2018-01" db="EMBL/GenBank/DDBJ databases">
        <title>Genome sequence of Mycobacterium phage PP.</title>
        <authorList>
            <person name="Uchiyama J."/>
            <person name="Matsuzaki S."/>
        </authorList>
    </citation>
    <scope>NUCLEOTIDE SEQUENCE [LARGE SCALE GENOMIC DNA]</scope>
</reference>
<dbReference type="EMBL" id="AP018486">
    <property type="protein sequence ID" value="BBC53830.1"/>
    <property type="molecule type" value="Genomic_DNA"/>
</dbReference>
<evidence type="ECO:0000313" key="1">
    <source>
        <dbReference type="EMBL" id="BBC53830.1"/>
    </source>
</evidence>
<evidence type="ECO:0000313" key="2">
    <source>
        <dbReference type="Proteomes" id="UP000250053"/>
    </source>
</evidence>
<dbReference type="RefSeq" id="YP_010062257.1">
    <property type="nucleotide sequence ID" value="NC_054792.1"/>
</dbReference>
<organism evidence="1 2">
    <name type="scientific">Mycobacterium phage PP</name>
    <dbReference type="NCBI Taxonomy" id="2077134"/>
    <lineage>
        <taxon>Viruses</taxon>
        <taxon>Duplodnaviria</taxon>
        <taxon>Heunggongvirae</taxon>
        <taxon>Uroviricota</taxon>
        <taxon>Caudoviricetes</taxon>
        <taxon>Sagamiharavirus</taxon>
        <taxon>Sagamiharavirus PP</taxon>
    </lineage>
</organism>